<evidence type="ECO:0000313" key="5">
    <source>
        <dbReference type="EMBL" id="MBO0930279.1"/>
    </source>
</evidence>
<keyword evidence="2" id="KW-0378">Hydrolase</keyword>
<feature type="binding site" evidence="3">
    <location>
        <position position="92"/>
    </location>
    <ligand>
        <name>Mg(2+)</name>
        <dbReference type="ChEBI" id="CHEBI:18420"/>
        <label>1</label>
    </ligand>
</feature>
<dbReference type="EMBL" id="JAFMYU010000003">
    <property type="protein sequence ID" value="MBO0930279.1"/>
    <property type="molecule type" value="Genomic_DNA"/>
</dbReference>
<name>A0A939JWR7_9BACT</name>
<organism evidence="5 6">
    <name type="scientific">Fibrella aquatilis</name>
    <dbReference type="NCBI Taxonomy" id="2817059"/>
    <lineage>
        <taxon>Bacteria</taxon>
        <taxon>Pseudomonadati</taxon>
        <taxon>Bacteroidota</taxon>
        <taxon>Cytophagia</taxon>
        <taxon>Cytophagales</taxon>
        <taxon>Spirosomataceae</taxon>
        <taxon>Fibrella</taxon>
    </lineage>
</organism>
<feature type="signal peptide" evidence="4">
    <location>
        <begin position="1"/>
        <end position="18"/>
    </location>
</feature>
<evidence type="ECO:0000256" key="4">
    <source>
        <dbReference type="SAM" id="SignalP"/>
    </source>
</evidence>
<keyword evidence="3" id="KW-0479">Metal-binding</keyword>
<feature type="binding site" evidence="3">
    <location>
        <position position="362"/>
    </location>
    <ligand>
        <name>Mg(2+)</name>
        <dbReference type="ChEBI" id="CHEBI:18420"/>
        <label>1</label>
    </ligand>
</feature>
<dbReference type="Gene3D" id="1.10.4080.10">
    <property type="entry name" value="ADP-ribosylation/Crystallin J1"/>
    <property type="match status" value="1"/>
</dbReference>
<feature type="binding site" evidence="3">
    <location>
        <position position="91"/>
    </location>
    <ligand>
        <name>Mg(2+)</name>
        <dbReference type="ChEBI" id="CHEBI:18420"/>
        <label>1</label>
    </ligand>
</feature>
<dbReference type="Pfam" id="PF03747">
    <property type="entry name" value="ADP_ribosyl_GH"/>
    <property type="match status" value="1"/>
</dbReference>
<gene>
    <name evidence="5" type="ORF">J2I48_04695</name>
</gene>
<protein>
    <submittedName>
        <fullName evidence="5">ADP-ribosylglycohydrolase family protein</fullName>
    </submittedName>
</protein>
<accession>A0A939JWR7</accession>
<feature type="binding site" evidence="3">
    <location>
        <position position="93"/>
    </location>
    <ligand>
        <name>Mg(2+)</name>
        <dbReference type="ChEBI" id="CHEBI:18420"/>
        <label>1</label>
    </ligand>
</feature>
<comment type="similarity">
    <text evidence="1">Belongs to the ADP-ribosylglycohydrolase family.</text>
</comment>
<feature type="binding site" evidence="3">
    <location>
        <position position="361"/>
    </location>
    <ligand>
        <name>Mg(2+)</name>
        <dbReference type="ChEBI" id="CHEBI:18420"/>
        <label>1</label>
    </ligand>
</feature>
<dbReference type="SUPFAM" id="SSF101478">
    <property type="entry name" value="ADP-ribosylglycohydrolase"/>
    <property type="match status" value="1"/>
</dbReference>
<dbReference type="PANTHER" id="PTHR16222:SF24">
    <property type="entry name" value="ADP-RIBOSYLHYDROLASE ARH3"/>
    <property type="match status" value="1"/>
</dbReference>
<dbReference type="InterPro" id="IPR036705">
    <property type="entry name" value="Ribosyl_crysJ1_sf"/>
</dbReference>
<evidence type="ECO:0000256" key="1">
    <source>
        <dbReference type="ARBA" id="ARBA00010702"/>
    </source>
</evidence>
<dbReference type="PANTHER" id="PTHR16222">
    <property type="entry name" value="ADP-RIBOSYLGLYCOHYDROLASE"/>
    <property type="match status" value="1"/>
</dbReference>
<feature type="chain" id="PRO_5036908832" evidence="4">
    <location>
        <begin position="19"/>
        <end position="417"/>
    </location>
</feature>
<sequence length="417" mass="45842">MRLLCYLFLLVFVTTATAQTPARLGREQLHDRVLGMLVGSAIGDAMGAPTEMWSREMIGTMYGSVTGLDSMVREPSAEGTWYINLPAGGTTDDTRWKKLTVGYLLTQRSGPLDARAWANHILTQYRADVQRLKNTPGDDPGPFEANARRMAWLQEWAKVAKPYAAQNWPAYLDALSGFYGGEMTCAGLLYAPVLGSFFPGQPDRAYAETFRLSLFDLGYARDLTALTGAMMAAALTPGATPETVLNVLRDIDPQGYFQSRLVGRIGYRALERARSVVYKAGQWTPPAVLNTAGLVYPRHGTADTLALARRQYAFTLLDGYNQDSPIKSGEIFQITLTAMLYGGFDFQKSLQFAINFGRDNDTTGAIIGAILGAYHGANKLPKDLVNQVLTVNKKHTETDLTKLADELTEVIWARQGK</sequence>
<dbReference type="InterPro" id="IPR050792">
    <property type="entry name" value="ADP-ribosylglycohydrolase"/>
</dbReference>
<dbReference type="AlphaFoldDB" id="A0A939JWR7"/>
<evidence type="ECO:0000256" key="2">
    <source>
        <dbReference type="ARBA" id="ARBA00022801"/>
    </source>
</evidence>
<proteinExistence type="inferred from homology"/>
<dbReference type="InterPro" id="IPR005502">
    <property type="entry name" value="Ribosyl_crysJ1"/>
</dbReference>
<comment type="cofactor">
    <cofactor evidence="3">
        <name>Mg(2+)</name>
        <dbReference type="ChEBI" id="CHEBI:18420"/>
    </cofactor>
    <text evidence="3">Binds 2 magnesium ions per subunit.</text>
</comment>
<keyword evidence="4" id="KW-0732">Signal</keyword>
<dbReference type="GO" id="GO:0016787">
    <property type="term" value="F:hydrolase activity"/>
    <property type="evidence" value="ECO:0007669"/>
    <property type="project" value="UniProtKB-KW"/>
</dbReference>
<comment type="caution">
    <text evidence="5">The sequence shown here is derived from an EMBL/GenBank/DDBJ whole genome shotgun (WGS) entry which is preliminary data.</text>
</comment>
<reference evidence="5 6" key="1">
    <citation type="submission" date="2021-03" db="EMBL/GenBank/DDBJ databases">
        <title>Fibrella sp. HMF5036 genome sequencing and assembly.</title>
        <authorList>
            <person name="Kang H."/>
            <person name="Kim H."/>
            <person name="Bae S."/>
            <person name="Joh K."/>
        </authorList>
    </citation>
    <scope>NUCLEOTIDE SEQUENCE [LARGE SCALE GENOMIC DNA]</scope>
    <source>
        <strain evidence="5 6">HMF5036</strain>
    </source>
</reference>
<keyword evidence="3" id="KW-0460">Magnesium</keyword>
<keyword evidence="6" id="KW-1185">Reference proteome</keyword>
<dbReference type="Proteomes" id="UP000664795">
    <property type="component" value="Unassembled WGS sequence"/>
</dbReference>
<dbReference type="GO" id="GO:0046872">
    <property type="term" value="F:metal ion binding"/>
    <property type="evidence" value="ECO:0007669"/>
    <property type="project" value="UniProtKB-KW"/>
</dbReference>
<feature type="binding site" evidence="3">
    <location>
        <position position="359"/>
    </location>
    <ligand>
        <name>Mg(2+)</name>
        <dbReference type="ChEBI" id="CHEBI:18420"/>
        <label>1</label>
    </ligand>
</feature>
<evidence type="ECO:0000256" key="3">
    <source>
        <dbReference type="PIRSR" id="PIRSR605502-1"/>
    </source>
</evidence>
<evidence type="ECO:0000313" key="6">
    <source>
        <dbReference type="Proteomes" id="UP000664795"/>
    </source>
</evidence>